<evidence type="ECO:0000256" key="1">
    <source>
        <dbReference type="ARBA" id="ARBA00004370"/>
    </source>
</evidence>
<evidence type="ECO:0000256" key="4">
    <source>
        <dbReference type="ARBA" id="ARBA00023136"/>
    </source>
</evidence>
<evidence type="ECO:0000259" key="7">
    <source>
        <dbReference type="PROSITE" id="PS50262"/>
    </source>
</evidence>
<protein>
    <recommendedName>
        <fullName evidence="7">G-protein coupled receptors family 1 profile domain-containing protein</fullName>
    </recommendedName>
</protein>
<dbReference type="SUPFAM" id="SSF81321">
    <property type="entry name" value="Family A G protein-coupled receptor-like"/>
    <property type="match status" value="1"/>
</dbReference>
<feature type="transmembrane region" description="Helical" evidence="6">
    <location>
        <begin position="250"/>
        <end position="274"/>
    </location>
</feature>
<dbReference type="GO" id="GO:0016020">
    <property type="term" value="C:membrane"/>
    <property type="evidence" value="ECO:0007669"/>
    <property type="project" value="UniProtKB-SubCell"/>
</dbReference>
<evidence type="ECO:0000256" key="6">
    <source>
        <dbReference type="SAM" id="Phobius"/>
    </source>
</evidence>
<dbReference type="AlphaFoldDB" id="A0A8S3YM12"/>
<feature type="transmembrane region" description="Helical" evidence="6">
    <location>
        <begin position="96"/>
        <end position="115"/>
    </location>
</feature>
<dbReference type="PROSITE" id="PS50262">
    <property type="entry name" value="G_PROTEIN_RECEP_F1_2"/>
    <property type="match status" value="1"/>
</dbReference>
<evidence type="ECO:0000313" key="9">
    <source>
        <dbReference type="Proteomes" id="UP000678393"/>
    </source>
</evidence>
<evidence type="ECO:0000313" key="8">
    <source>
        <dbReference type="EMBL" id="CAG5118063.1"/>
    </source>
</evidence>
<accession>A0A8S3YM12</accession>
<dbReference type="PANTHER" id="PTHR46641">
    <property type="entry name" value="FMRFAMIDE RECEPTOR-RELATED"/>
    <property type="match status" value="1"/>
</dbReference>
<dbReference type="EMBL" id="CAJHNH020000494">
    <property type="protein sequence ID" value="CAG5118063.1"/>
    <property type="molecule type" value="Genomic_DNA"/>
</dbReference>
<feature type="transmembrane region" description="Helical" evidence="6">
    <location>
        <begin position="305"/>
        <end position="327"/>
    </location>
</feature>
<keyword evidence="9" id="KW-1185">Reference proteome</keyword>
<dbReference type="PRINTS" id="PR00237">
    <property type="entry name" value="GPCRRHODOPSN"/>
</dbReference>
<dbReference type="GO" id="GO:0004930">
    <property type="term" value="F:G protein-coupled receptor activity"/>
    <property type="evidence" value="ECO:0007669"/>
    <property type="project" value="InterPro"/>
</dbReference>
<keyword evidence="3 6" id="KW-1133">Transmembrane helix</keyword>
<dbReference type="InterPro" id="IPR000276">
    <property type="entry name" value="GPCR_Rhodpsn"/>
</dbReference>
<feature type="transmembrane region" description="Helical" evidence="6">
    <location>
        <begin position="61"/>
        <end position="84"/>
    </location>
</feature>
<dbReference type="CDD" id="cd14978">
    <property type="entry name" value="7tmA_FMRFamide_R-like"/>
    <property type="match status" value="1"/>
</dbReference>
<reference evidence="8" key="1">
    <citation type="submission" date="2021-04" db="EMBL/GenBank/DDBJ databases">
        <authorList>
            <consortium name="Molecular Ecology Group"/>
        </authorList>
    </citation>
    <scope>NUCLEOTIDE SEQUENCE</scope>
</reference>
<feature type="region of interest" description="Disordered" evidence="5">
    <location>
        <begin position="393"/>
        <end position="413"/>
    </location>
</feature>
<dbReference type="InterPro" id="IPR052954">
    <property type="entry name" value="GPCR-Ligand_Int"/>
</dbReference>
<feature type="transmembrane region" description="Helical" evidence="6">
    <location>
        <begin position="135"/>
        <end position="160"/>
    </location>
</feature>
<evidence type="ECO:0000256" key="3">
    <source>
        <dbReference type="ARBA" id="ARBA00022989"/>
    </source>
</evidence>
<dbReference type="Proteomes" id="UP000678393">
    <property type="component" value="Unassembled WGS sequence"/>
</dbReference>
<dbReference type="Pfam" id="PF00001">
    <property type="entry name" value="7tm_1"/>
    <property type="match status" value="1"/>
</dbReference>
<dbReference type="OrthoDB" id="10011262at2759"/>
<evidence type="ECO:0000256" key="5">
    <source>
        <dbReference type="SAM" id="MobiDB-lite"/>
    </source>
</evidence>
<comment type="subcellular location">
    <subcellularLocation>
        <location evidence="1">Membrane</location>
    </subcellularLocation>
</comment>
<sequence length="413" mass="46445">MATAEWKHNWTSTTHSRSPAVATSEGQNVELILQALGESAKRGLHSMVDVPQKTYADDLHFAMSAVIGPVVCLFGMLGNLLSVITWQRPKMSSSTGTYLTGQGVANFFLLLLFLLCDSLQYWSPELKHSFIYGAFFAYFGFPMFFLTIMLSIWFTVALTVDRYIMVCWVTKAKSLCNESRANVGLILISVNSFMINIPHFASFTPIYQDEDNNNTHNYINNNNNTNDRQPKVAYTETEFGMSAGGMFYEFWIHCMVLTVIPWMSVLYMNVMIIVKINEANTRMADKKTSQSLMKSKKSENQITRLLLAVTFTFLFFLGFNCITHCLWTKKLPGANPVMVSASFSFGKTGILFNSSLNFVLYCLTGRRFRTELLKMLGLVSKDLMMSSIVDTPTSNTSSTSMAASVTRTLTKDT</sequence>
<comment type="caution">
    <text evidence="8">The sequence shown here is derived from an EMBL/GenBank/DDBJ whole genome shotgun (WGS) entry which is preliminary data.</text>
</comment>
<evidence type="ECO:0000256" key="2">
    <source>
        <dbReference type="ARBA" id="ARBA00022692"/>
    </source>
</evidence>
<dbReference type="PANTHER" id="PTHR46641:SF2">
    <property type="entry name" value="FMRFAMIDE RECEPTOR"/>
    <property type="match status" value="1"/>
</dbReference>
<feature type="transmembrane region" description="Helical" evidence="6">
    <location>
        <begin position="181"/>
        <end position="201"/>
    </location>
</feature>
<name>A0A8S3YM12_9EUPU</name>
<organism evidence="8 9">
    <name type="scientific">Candidula unifasciata</name>
    <dbReference type="NCBI Taxonomy" id="100452"/>
    <lineage>
        <taxon>Eukaryota</taxon>
        <taxon>Metazoa</taxon>
        <taxon>Spiralia</taxon>
        <taxon>Lophotrochozoa</taxon>
        <taxon>Mollusca</taxon>
        <taxon>Gastropoda</taxon>
        <taxon>Heterobranchia</taxon>
        <taxon>Euthyneura</taxon>
        <taxon>Panpulmonata</taxon>
        <taxon>Eupulmonata</taxon>
        <taxon>Stylommatophora</taxon>
        <taxon>Helicina</taxon>
        <taxon>Helicoidea</taxon>
        <taxon>Geomitridae</taxon>
        <taxon>Candidula</taxon>
    </lineage>
</organism>
<proteinExistence type="predicted"/>
<dbReference type="InterPro" id="IPR017452">
    <property type="entry name" value="GPCR_Rhodpsn_7TM"/>
</dbReference>
<keyword evidence="2 6" id="KW-0812">Transmembrane</keyword>
<dbReference type="Gene3D" id="1.20.1070.10">
    <property type="entry name" value="Rhodopsin 7-helix transmembrane proteins"/>
    <property type="match status" value="1"/>
</dbReference>
<feature type="transmembrane region" description="Helical" evidence="6">
    <location>
        <begin position="339"/>
        <end position="363"/>
    </location>
</feature>
<gene>
    <name evidence="8" type="ORF">CUNI_LOCUS3621</name>
</gene>
<keyword evidence="4 6" id="KW-0472">Membrane</keyword>
<feature type="domain" description="G-protein coupled receptors family 1 profile" evidence="7">
    <location>
        <begin position="78"/>
        <end position="361"/>
    </location>
</feature>